<sequence length="331" mass="37771">MTLHYGLSSRVPRTKEGQLIASQSDLALFKQNRRFWFLSTYLGLTPKESPVYGPLQLGSRLHDALERSYGYGHDLVESYNEIAQEELRSLEESKVVFDVRAWQNEAELGRIMLAGFDEWRQETGFDETIEIISAEEKISVPIKLPSGAEVVLRGKLDVRAKDTHSGMNLVLDWKSTANMSGLIAEAPNSDQLLTYMVLEKLNGLDDPSFALQGAKFVMLRKVRRSARAKPPFYDTVEVHHSTARLRNYYTQLLGTLEDYHRTVQMLDSGLDHRLSAYPSANTRNSWSPFNALSQVMDDDADAERMINDLFVQCSPHERYEEKHSSMLDFIE</sequence>
<dbReference type="EMBL" id="KR063281">
    <property type="protein sequence ID" value="AKJ72600.1"/>
    <property type="molecule type" value="Genomic_DNA"/>
</dbReference>
<protein>
    <recommendedName>
        <fullName evidence="1">PD-(D/E)XK endonuclease-like domain-containing protein</fullName>
    </recommendedName>
</protein>
<name>A0A0K0N6Y7_9CAUD</name>
<reference evidence="2 3" key="1">
    <citation type="journal article" date="2015" name="PLoS ONE">
        <title>Lysis to Kill: Evaluation of the Lytic Abilities, and Genomics of Nine Bacteriophages Infective for Gordonia spp. and Their Potential Use in Activated Sludge Foam Biocontrol.</title>
        <authorList>
            <person name="Dyson Z.A."/>
            <person name="Tucci J."/>
            <person name="Seviour R.J."/>
            <person name="Petrovski S."/>
        </authorList>
    </citation>
    <scope>NUCLEOTIDE SEQUENCE [LARGE SCALE GENOMIC DNA]</scope>
</reference>
<keyword evidence="3" id="KW-1185">Reference proteome</keyword>
<organism evidence="2 3">
    <name type="scientific">Gordonia phage GMA2</name>
    <dbReference type="NCBI Taxonomy" id="1647283"/>
    <lineage>
        <taxon>Viruses</taxon>
        <taxon>Duplodnaviria</taxon>
        <taxon>Heunggongvirae</taxon>
        <taxon>Uroviricota</taxon>
        <taxon>Caudoviricetes</taxon>
        <taxon>Gimaduovirus</taxon>
        <taxon>Gimaduovirus GMA2</taxon>
    </lineage>
</organism>
<feature type="domain" description="PD-(D/E)XK endonuclease-like" evidence="1">
    <location>
        <begin position="22"/>
        <end position="207"/>
    </location>
</feature>
<evidence type="ECO:0000259" key="1">
    <source>
        <dbReference type="Pfam" id="PF12705"/>
    </source>
</evidence>
<proteinExistence type="predicted"/>
<evidence type="ECO:0000313" key="2">
    <source>
        <dbReference type="EMBL" id="AKJ72600.1"/>
    </source>
</evidence>
<evidence type="ECO:0000313" key="3">
    <source>
        <dbReference type="Proteomes" id="UP000221359"/>
    </source>
</evidence>
<gene>
    <name evidence="2" type="ORF">GMA2_62</name>
</gene>
<dbReference type="Proteomes" id="UP000221359">
    <property type="component" value="Segment"/>
</dbReference>
<accession>A0A0K0N6Y7</accession>
<dbReference type="InterPro" id="IPR038726">
    <property type="entry name" value="PDDEXK_AddAB-type"/>
</dbReference>
<dbReference type="Pfam" id="PF12705">
    <property type="entry name" value="PDDEXK_1"/>
    <property type="match status" value="1"/>
</dbReference>